<feature type="transmembrane region" description="Helical" evidence="5">
    <location>
        <begin position="117"/>
        <end position="142"/>
    </location>
</feature>
<evidence type="ECO:0000256" key="1">
    <source>
        <dbReference type="ARBA" id="ARBA00004370"/>
    </source>
</evidence>
<feature type="transmembrane region" description="Helical" evidence="5">
    <location>
        <begin position="189"/>
        <end position="209"/>
    </location>
</feature>
<dbReference type="EMBL" id="JBAMIC010000022">
    <property type="protein sequence ID" value="KAK7092119.1"/>
    <property type="molecule type" value="Genomic_DNA"/>
</dbReference>
<keyword evidence="3 5" id="KW-1133">Transmembrane helix</keyword>
<organism evidence="7 8">
    <name type="scientific">Littorina saxatilis</name>
    <dbReference type="NCBI Taxonomy" id="31220"/>
    <lineage>
        <taxon>Eukaryota</taxon>
        <taxon>Metazoa</taxon>
        <taxon>Spiralia</taxon>
        <taxon>Lophotrochozoa</taxon>
        <taxon>Mollusca</taxon>
        <taxon>Gastropoda</taxon>
        <taxon>Caenogastropoda</taxon>
        <taxon>Littorinimorpha</taxon>
        <taxon>Littorinoidea</taxon>
        <taxon>Littorinidae</taxon>
        <taxon>Littorina</taxon>
    </lineage>
</organism>
<evidence type="ECO:0000313" key="7">
    <source>
        <dbReference type="EMBL" id="KAK7092119.1"/>
    </source>
</evidence>
<keyword evidence="8" id="KW-1185">Reference proteome</keyword>
<dbReference type="Proteomes" id="UP001374579">
    <property type="component" value="Unassembled WGS sequence"/>
</dbReference>
<keyword evidence="4 5" id="KW-0472">Membrane</keyword>
<name>A0AAN9G244_9CAEN</name>
<feature type="domain" description="TMEM205-like" evidence="6">
    <location>
        <begin position="49"/>
        <end position="147"/>
    </location>
</feature>
<dbReference type="PANTHER" id="PTHR23241">
    <property type="entry name" value="LATE EMBRYOGENESIS ABUNDANT PLANTS LEA-RELATED"/>
    <property type="match status" value="1"/>
</dbReference>
<gene>
    <name evidence="7" type="ORF">V1264_009719</name>
</gene>
<dbReference type="PANTHER" id="PTHR23241:SF102">
    <property type="entry name" value="LD23009P"/>
    <property type="match status" value="1"/>
</dbReference>
<feature type="transmembrane region" description="Helical" evidence="5">
    <location>
        <begin position="51"/>
        <end position="72"/>
    </location>
</feature>
<evidence type="ECO:0000259" key="6">
    <source>
        <dbReference type="Pfam" id="PF13664"/>
    </source>
</evidence>
<dbReference type="Pfam" id="PF13664">
    <property type="entry name" value="DUF4149"/>
    <property type="match status" value="1"/>
</dbReference>
<dbReference type="InterPro" id="IPR053009">
    <property type="entry name" value="Xanthocillin_Biosynth-Assoc"/>
</dbReference>
<sequence length="215" mass="24079">MGKFAQVGVTHFQYFAVVVIMLFTSFMLYPGRRRMDSSSTTVAMVHLGAFTANYGAQLWVTLVAGFTMFYNLPRHMFGQVQSRLFPMFFLWSLVTSAISIATYVTLHPFESWDHSNVIQGCCMFINFIVGAVNSLIIAPIIVKNMVAAFDIEVAAGLRDVIGYANFKQMKEQNPEYAACYKLFRRGHGVSVSLTMLSIVTNTVLLYYVASQCVPV</sequence>
<dbReference type="GO" id="GO:0016020">
    <property type="term" value="C:membrane"/>
    <property type="evidence" value="ECO:0007669"/>
    <property type="project" value="UniProtKB-SubCell"/>
</dbReference>
<accession>A0AAN9G244</accession>
<evidence type="ECO:0000256" key="4">
    <source>
        <dbReference type="ARBA" id="ARBA00023136"/>
    </source>
</evidence>
<reference evidence="7 8" key="1">
    <citation type="submission" date="2024-02" db="EMBL/GenBank/DDBJ databases">
        <title>Chromosome-scale genome assembly of the rough periwinkle Littorina saxatilis.</title>
        <authorList>
            <person name="De Jode A."/>
            <person name="Faria R."/>
            <person name="Formenti G."/>
            <person name="Sims Y."/>
            <person name="Smith T.P."/>
            <person name="Tracey A."/>
            <person name="Wood J.M.D."/>
            <person name="Zagrodzka Z.B."/>
            <person name="Johannesson K."/>
            <person name="Butlin R.K."/>
            <person name="Leder E.H."/>
        </authorList>
    </citation>
    <scope>NUCLEOTIDE SEQUENCE [LARGE SCALE GENOMIC DNA]</scope>
    <source>
        <strain evidence="7">Snail1</strain>
        <tissue evidence="7">Muscle</tissue>
    </source>
</reference>
<feature type="transmembrane region" description="Helical" evidence="5">
    <location>
        <begin position="84"/>
        <end position="105"/>
    </location>
</feature>
<comment type="subcellular location">
    <subcellularLocation>
        <location evidence="1">Membrane</location>
    </subcellularLocation>
</comment>
<keyword evidence="2 5" id="KW-0812">Transmembrane</keyword>
<evidence type="ECO:0000256" key="2">
    <source>
        <dbReference type="ARBA" id="ARBA00022692"/>
    </source>
</evidence>
<comment type="caution">
    <text evidence="7">The sequence shown here is derived from an EMBL/GenBank/DDBJ whole genome shotgun (WGS) entry which is preliminary data.</text>
</comment>
<evidence type="ECO:0000256" key="5">
    <source>
        <dbReference type="SAM" id="Phobius"/>
    </source>
</evidence>
<proteinExistence type="predicted"/>
<evidence type="ECO:0000313" key="8">
    <source>
        <dbReference type="Proteomes" id="UP001374579"/>
    </source>
</evidence>
<dbReference type="AlphaFoldDB" id="A0AAN9G244"/>
<protein>
    <recommendedName>
        <fullName evidence="6">TMEM205-like domain-containing protein</fullName>
    </recommendedName>
</protein>
<evidence type="ECO:0000256" key="3">
    <source>
        <dbReference type="ARBA" id="ARBA00022989"/>
    </source>
</evidence>
<feature type="transmembrane region" description="Helical" evidence="5">
    <location>
        <begin position="12"/>
        <end position="31"/>
    </location>
</feature>
<dbReference type="InterPro" id="IPR025423">
    <property type="entry name" value="TMEM205-like"/>
</dbReference>